<dbReference type="EMBL" id="CACVKT020008488">
    <property type="protein sequence ID" value="CAC5415733.1"/>
    <property type="molecule type" value="Genomic_DNA"/>
</dbReference>
<dbReference type="AlphaFoldDB" id="A0A6J8E6T1"/>
<dbReference type="Proteomes" id="UP000507470">
    <property type="component" value="Unassembled WGS sequence"/>
</dbReference>
<feature type="region of interest" description="Disordered" evidence="1">
    <location>
        <begin position="1"/>
        <end position="24"/>
    </location>
</feature>
<accession>A0A6J8E6T1</accession>
<protein>
    <recommendedName>
        <fullName evidence="4">Endonuclease/exonuclease/phosphatase domain-containing protein</fullName>
    </recommendedName>
</protein>
<evidence type="ECO:0000313" key="3">
    <source>
        <dbReference type="Proteomes" id="UP000507470"/>
    </source>
</evidence>
<reference evidence="2 3" key="1">
    <citation type="submission" date="2020-06" db="EMBL/GenBank/DDBJ databases">
        <authorList>
            <person name="Li R."/>
            <person name="Bekaert M."/>
        </authorList>
    </citation>
    <scope>NUCLEOTIDE SEQUENCE [LARGE SCALE GENOMIC DNA]</scope>
    <source>
        <strain evidence="3">wild</strain>
    </source>
</reference>
<evidence type="ECO:0000256" key="1">
    <source>
        <dbReference type="SAM" id="MobiDB-lite"/>
    </source>
</evidence>
<dbReference type="OrthoDB" id="6149413at2759"/>
<name>A0A6J8E6T1_MYTCO</name>
<organism evidence="2 3">
    <name type="scientific">Mytilus coruscus</name>
    <name type="common">Sea mussel</name>
    <dbReference type="NCBI Taxonomy" id="42192"/>
    <lineage>
        <taxon>Eukaryota</taxon>
        <taxon>Metazoa</taxon>
        <taxon>Spiralia</taxon>
        <taxon>Lophotrochozoa</taxon>
        <taxon>Mollusca</taxon>
        <taxon>Bivalvia</taxon>
        <taxon>Autobranchia</taxon>
        <taxon>Pteriomorphia</taxon>
        <taxon>Mytilida</taxon>
        <taxon>Mytiloidea</taxon>
        <taxon>Mytilidae</taxon>
        <taxon>Mytilinae</taxon>
        <taxon>Mytilus</taxon>
    </lineage>
</organism>
<feature type="compositionally biased region" description="Basic and acidic residues" evidence="1">
    <location>
        <begin position="15"/>
        <end position="24"/>
    </location>
</feature>
<dbReference type="Gene3D" id="3.40.50.300">
    <property type="entry name" value="P-loop containing nucleotide triphosphate hydrolases"/>
    <property type="match status" value="1"/>
</dbReference>
<dbReference type="InterPro" id="IPR036691">
    <property type="entry name" value="Endo/exonu/phosph_ase_sf"/>
</dbReference>
<evidence type="ECO:0000313" key="2">
    <source>
        <dbReference type="EMBL" id="CAC5415733.1"/>
    </source>
</evidence>
<dbReference type="Gene3D" id="3.60.10.10">
    <property type="entry name" value="Endonuclease/exonuclease/phosphatase"/>
    <property type="match status" value="1"/>
</dbReference>
<evidence type="ECO:0008006" key="4">
    <source>
        <dbReference type="Google" id="ProtNLM"/>
    </source>
</evidence>
<gene>
    <name evidence="2" type="ORF">MCOR_48411</name>
</gene>
<sequence>MAGAIYVGPRGPLSKTEDSDSHDSDIDIGSLLEIDSTKKKGWNDKQKLIKICQEEVGTISSGKRPLNIAIIGSHGCGKSSLLNTIFASFSDKKWKEIAEHGSYGGLGKQVSQELISETWLQENNFINIEGFEKISRLCRNENIGTRNEGGLAVYCKQHLCKEIIESIVLDYSEKGIALICGDFNSRIGEVSDILYNDQLNKFVTSVNHFDNPIISDRCSMDKVVNTFGRKLFQVCYNTGLPIANGILGGDTNGKFTFCNSKGTIVNDYLLVSLNNYGIISDFEVLEMN</sequence>
<proteinExistence type="predicted"/>
<keyword evidence="3" id="KW-1185">Reference proteome</keyword>
<dbReference type="InterPro" id="IPR027417">
    <property type="entry name" value="P-loop_NTPase"/>
</dbReference>
<dbReference type="SUPFAM" id="SSF52540">
    <property type="entry name" value="P-loop containing nucleoside triphosphate hydrolases"/>
    <property type="match status" value="1"/>
</dbReference>